<feature type="repeat" description="TPR" evidence="1">
    <location>
        <begin position="200"/>
        <end position="233"/>
    </location>
</feature>
<dbReference type="Proteomes" id="UP000441797">
    <property type="component" value="Unassembled WGS sequence"/>
</dbReference>
<dbReference type="EMBL" id="NAPY01000004">
    <property type="protein sequence ID" value="MUL35553.1"/>
    <property type="molecule type" value="Genomic_DNA"/>
</dbReference>
<sequence>MISLELQQQAADYLAQQKYSEAVTLYEQSIEADPTVISNYWYLGLALLLQGQELEAQLTWLSVMTEARQEQVDEWKLELANILSSEALQRELSCDLSMAWAIRQHIHQFAPNDLNNLLSIILISIELELFQPHGKLVLLQATQLILAEEYHDKADIALLSQVIHKLLEINPYDDFIEICLQNEQLIKDSQVRFEIQRKLGLAYNNLGKVLYNQGSYSQAFANFQKVVEITPSISKNELAELKFNMGIALTMQEKFEQAVIYFEEALELEPNFYEAYYQLVKARYEVGNLAKRYRFTQDWFSRNIAVWEQHLFKFANVPDLNMLEIGSWEGRSTCWLIENVLTHETASITCIDTFEGSVEHKLWFDNSYITSIEERFDFNINKTGCPEKVKKIVGNSKEVLKTLPLNYYDLLYIDGSHLACDVLEDAVMSWGLVKVGGTIVFDDYDFTFADNPAQNTKVAIDSFITVFSHKLKIIHQGYQVIIEKIAA</sequence>
<organism evidence="2 3">
    <name type="scientific">Gloeocapsopsis dulcis AAB1 = 1H9</name>
    <dbReference type="NCBI Taxonomy" id="1433147"/>
    <lineage>
        <taxon>Bacteria</taxon>
        <taxon>Bacillati</taxon>
        <taxon>Cyanobacteriota</taxon>
        <taxon>Cyanophyceae</taxon>
        <taxon>Oscillatoriophycideae</taxon>
        <taxon>Chroococcales</taxon>
        <taxon>Chroococcaceae</taxon>
        <taxon>Gloeocapsopsis</taxon>
        <taxon>Gloeocapsopsis dulcis</taxon>
    </lineage>
</organism>
<dbReference type="Pfam" id="PF13424">
    <property type="entry name" value="TPR_12"/>
    <property type="match status" value="1"/>
</dbReference>
<dbReference type="Pfam" id="PF13432">
    <property type="entry name" value="TPR_16"/>
    <property type="match status" value="1"/>
</dbReference>
<dbReference type="SMART" id="SM00028">
    <property type="entry name" value="TPR"/>
    <property type="match status" value="3"/>
</dbReference>
<evidence type="ECO:0000256" key="1">
    <source>
        <dbReference type="PROSITE-ProRule" id="PRU00339"/>
    </source>
</evidence>
<feature type="repeat" description="TPR" evidence="1">
    <location>
        <begin position="239"/>
        <end position="272"/>
    </location>
</feature>
<dbReference type="RefSeq" id="WP_105221076.1">
    <property type="nucleotide sequence ID" value="NZ_CAWNSU010000082.1"/>
</dbReference>
<keyword evidence="3" id="KW-1185">Reference proteome</keyword>
<keyword evidence="1" id="KW-0802">TPR repeat</keyword>
<dbReference type="GO" id="GO:0006493">
    <property type="term" value="P:protein O-linked glycosylation"/>
    <property type="evidence" value="ECO:0007669"/>
    <property type="project" value="TreeGrafter"/>
</dbReference>
<dbReference type="Gene3D" id="3.40.50.150">
    <property type="entry name" value="Vaccinia Virus protein VP39"/>
    <property type="match status" value="1"/>
</dbReference>
<dbReference type="PANTHER" id="PTHR44998:SF1">
    <property type="entry name" value="UDP-N-ACETYLGLUCOSAMINE--PEPTIDE N-ACETYLGLUCOSAMINYLTRANSFERASE 110 KDA SUBUNIT"/>
    <property type="match status" value="1"/>
</dbReference>
<comment type="caution">
    <text evidence="2">The sequence shown here is derived from an EMBL/GenBank/DDBJ whole genome shotgun (WGS) entry which is preliminary data.</text>
</comment>
<dbReference type="AlphaFoldDB" id="A0A6N8FQW6"/>
<dbReference type="PANTHER" id="PTHR44998">
    <property type="match status" value="1"/>
</dbReference>
<dbReference type="Pfam" id="PF13578">
    <property type="entry name" value="Methyltransf_24"/>
    <property type="match status" value="1"/>
</dbReference>
<dbReference type="SUPFAM" id="SSF53335">
    <property type="entry name" value="S-adenosyl-L-methionine-dependent methyltransferases"/>
    <property type="match status" value="1"/>
</dbReference>
<proteinExistence type="predicted"/>
<evidence type="ECO:0000313" key="3">
    <source>
        <dbReference type="Proteomes" id="UP000441797"/>
    </source>
</evidence>
<dbReference type="InterPro" id="IPR019734">
    <property type="entry name" value="TPR_rpt"/>
</dbReference>
<dbReference type="InterPro" id="IPR011990">
    <property type="entry name" value="TPR-like_helical_dom_sf"/>
</dbReference>
<dbReference type="PROSITE" id="PS50293">
    <property type="entry name" value="TPR_REGION"/>
    <property type="match status" value="2"/>
</dbReference>
<dbReference type="OrthoDB" id="292252at2"/>
<dbReference type="SUPFAM" id="SSF48452">
    <property type="entry name" value="TPR-like"/>
    <property type="match status" value="1"/>
</dbReference>
<protein>
    <recommendedName>
        <fullName evidence="4">Methyltransferase</fullName>
    </recommendedName>
</protein>
<gene>
    <name evidence="2" type="ORF">BWI75_04105</name>
</gene>
<accession>A0A6N8FQW6</accession>
<feature type="repeat" description="TPR" evidence="1">
    <location>
        <begin position="3"/>
        <end position="36"/>
    </location>
</feature>
<dbReference type="InterPro" id="IPR029063">
    <property type="entry name" value="SAM-dependent_MTases_sf"/>
</dbReference>
<reference evidence="2 3" key="1">
    <citation type="journal article" date="2019" name="Front. Microbiol.">
        <title>Genomic Features for Desiccation Tolerance and Sugar Biosynthesis in the Extremophile Gloeocapsopsis sp. UTEX B3054.</title>
        <authorList>
            <person name="Urrejola C."/>
            <person name="Alcorta J."/>
            <person name="Salas L."/>
            <person name="Vasquez M."/>
            <person name="Polz M.F."/>
            <person name="Vicuna R."/>
            <person name="Diez B."/>
        </authorList>
    </citation>
    <scope>NUCLEOTIDE SEQUENCE [LARGE SCALE GENOMIC DNA]</scope>
    <source>
        <strain evidence="2 3">1H9</strain>
    </source>
</reference>
<dbReference type="GO" id="GO:0016757">
    <property type="term" value="F:glycosyltransferase activity"/>
    <property type="evidence" value="ECO:0007669"/>
    <property type="project" value="TreeGrafter"/>
</dbReference>
<dbReference type="Gene3D" id="1.25.40.10">
    <property type="entry name" value="Tetratricopeptide repeat domain"/>
    <property type="match status" value="3"/>
</dbReference>
<name>A0A6N8FQW6_9CHRO</name>
<dbReference type="PROSITE" id="PS50005">
    <property type="entry name" value="TPR"/>
    <property type="match status" value="3"/>
</dbReference>
<evidence type="ECO:0008006" key="4">
    <source>
        <dbReference type="Google" id="ProtNLM"/>
    </source>
</evidence>
<evidence type="ECO:0000313" key="2">
    <source>
        <dbReference type="EMBL" id="MUL35553.1"/>
    </source>
</evidence>